<dbReference type="EMBL" id="JAODZU010000024">
    <property type="protein sequence ID" value="MDH0364671.1"/>
    <property type="molecule type" value="Genomic_DNA"/>
</dbReference>
<dbReference type="InterPro" id="IPR005569">
    <property type="entry name" value="Arc_DNA-bd_dom"/>
</dbReference>
<dbReference type="Proteomes" id="UP001158297">
    <property type="component" value="Unassembled WGS sequence"/>
</dbReference>
<dbReference type="InterPro" id="IPR010985">
    <property type="entry name" value="Ribbon_hlx_hlx"/>
</dbReference>
<dbReference type="SUPFAM" id="SSF47598">
    <property type="entry name" value="Ribbon-helix-helix"/>
    <property type="match status" value="1"/>
</dbReference>
<dbReference type="GO" id="GO:0006355">
    <property type="term" value="P:regulation of DNA-templated transcription"/>
    <property type="evidence" value="ECO:0007669"/>
    <property type="project" value="InterPro"/>
</dbReference>
<protein>
    <submittedName>
        <fullName evidence="3">Arc family DNA-binding protein</fullName>
    </submittedName>
</protein>
<dbReference type="AlphaFoldDB" id="A0AA42HXC1"/>
<gene>
    <name evidence="3" type="ORF">N7330_16650</name>
</gene>
<accession>A0AA42HXC1</accession>
<dbReference type="Gene3D" id="1.10.1220.10">
    <property type="entry name" value="Met repressor-like"/>
    <property type="match status" value="1"/>
</dbReference>
<proteinExistence type="predicted"/>
<dbReference type="InterPro" id="IPR013321">
    <property type="entry name" value="Arc_rbn_hlx_hlx"/>
</dbReference>
<name>A0AA42HXC1_9BURK</name>
<evidence type="ECO:0000313" key="3">
    <source>
        <dbReference type="EMBL" id="MDH0364671.1"/>
    </source>
</evidence>
<evidence type="ECO:0000259" key="2">
    <source>
        <dbReference type="Pfam" id="PF03869"/>
    </source>
</evidence>
<organism evidence="3 4">
    <name type="scientific">Comamonas aquatica</name>
    <dbReference type="NCBI Taxonomy" id="225991"/>
    <lineage>
        <taxon>Bacteria</taxon>
        <taxon>Pseudomonadati</taxon>
        <taxon>Pseudomonadota</taxon>
        <taxon>Betaproteobacteria</taxon>
        <taxon>Burkholderiales</taxon>
        <taxon>Comamonadaceae</taxon>
        <taxon>Comamonas</taxon>
    </lineage>
</organism>
<keyword evidence="1" id="KW-0175">Coiled coil</keyword>
<feature type="coiled-coil region" evidence="1">
    <location>
        <begin position="67"/>
        <end position="94"/>
    </location>
</feature>
<sequence length="138" mass="15490">MAEKNLYPSDQADKVLVRMPDGMRDRLKEVAKANNRTLNAEIVARLERSFTADKEVEQIAFESGFEAAMLREDVARLTALLQKANESKANQSQNTDEIADKVAARLLKMIPIPLENLDRLTPDYAKPGFTRAKPSKSE</sequence>
<dbReference type="GO" id="GO:0003677">
    <property type="term" value="F:DNA binding"/>
    <property type="evidence" value="ECO:0007669"/>
    <property type="project" value="UniProtKB-KW"/>
</dbReference>
<dbReference type="RefSeq" id="WP_279860562.1">
    <property type="nucleotide sequence ID" value="NZ_JAODZU010000024.1"/>
</dbReference>
<dbReference type="Pfam" id="PF03869">
    <property type="entry name" value="Arc"/>
    <property type="match status" value="1"/>
</dbReference>
<feature type="domain" description="Arc-like DNA binding" evidence="2">
    <location>
        <begin position="11"/>
        <end position="52"/>
    </location>
</feature>
<evidence type="ECO:0000313" key="4">
    <source>
        <dbReference type="Proteomes" id="UP001158297"/>
    </source>
</evidence>
<evidence type="ECO:0000256" key="1">
    <source>
        <dbReference type="SAM" id="Coils"/>
    </source>
</evidence>
<reference evidence="3" key="1">
    <citation type="submission" date="2022-09" db="EMBL/GenBank/DDBJ databases">
        <title>Intensive care unit water sources are persistently colonized with multi-drug resistant bacteria and are the site of extensive horizontal gene transfer of antibiotic resistance genes.</title>
        <authorList>
            <person name="Diorio-Toth L."/>
        </authorList>
    </citation>
    <scope>NUCLEOTIDE SEQUENCE</scope>
    <source>
        <strain evidence="3">GD04130</strain>
    </source>
</reference>
<comment type="caution">
    <text evidence="3">The sequence shown here is derived from an EMBL/GenBank/DDBJ whole genome shotgun (WGS) entry which is preliminary data.</text>
</comment>
<keyword evidence="3" id="KW-0238">DNA-binding</keyword>